<evidence type="ECO:0000313" key="1">
    <source>
        <dbReference type="EMBL" id="WHY50179.1"/>
    </source>
</evidence>
<proteinExistence type="predicted"/>
<accession>A0AAX3WTW7</accession>
<reference evidence="1" key="1">
    <citation type="submission" date="2023-05" db="EMBL/GenBank/DDBJ databases">
        <title>Comparative genomics of Bacillaceae isolates and their secondary metabolite potential.</title>
        <authorList>
            <person name="Song L."/>
            <person name="Nielsen L.J."/>
            <person name="Mohite O."/>
            <person name="Xu X."/>
            <person name="Weber T."/>
            <person name="Kovacs A.T."/>
        </authorList>
    </citation>
    <scope>NUCLEOTIDE SEQUENCE</scope>
    <source>
        <strain evidence="1">LY1</strain>
    </source>
</reference>
<dbReference type="Proteomes" id="UP001178322">
    <property type="component" value="Chromosome"/>
</dbReference>
<protein>
    <submittedName>
        <fullName evidence="1">Uncharacterized protein</fullName>
    </submittedName>
</protein>
<evidence type="ECO:0000313" key="2">
    <source>
        <dbReference type="Proteomes" id="UP001178322"/>
    </source>
</evidence>
<dbReference type="RefSeq" id="WP_283868867.1">
    <property type="nucleotide sequence ID" value="NZ_CP126101.1"/>
</dbReference>
<dbReference type="AlphaFoldDB" id="A0AAX3WTW7"/>
<gene>
    <name evidence="1" type="ORF">QNH24_17850</name>
</gene>
<organism evidence="1 2">
    <name type="scientific">Lysinibacillus pakistanensis</name>
    <dbReference type="NCBI Taxonomy" id="759811"/>
    <lineage>
        <taxon>Bacteria</taxon>
        <taxon>Bacillati</taxon>
        <taxon>Bacillota</taxon>
        <taxon>Bacilli</taxon>
        <taxon>Bacillales</taxon>
        <taxon>Bacillaceae</taxon>
        <taxon>Lysinibacillus</taxon>
    </lineage>
</organism>
<sequence length="186" mass="21891">MTFRKQMRTWESGKMEIQVIRDHLDIVKLQQKMDAIVFDYLDTSNNYQKAMRELNPLYIQVTTFYKEYVTKRAGEIPDANTYWHLFIDCSAKLCYFLAASTYYSSNALQKTPEKIERLLTIAAYSLPSIEQEENAQLLADMFALYKEVVNDDEKADSLRNKVLEQKGSVKQCLQHFKQFVDKEVRE</sequence>
<dbReference type="EMBL" id="CP126101">
    <property type="protein sequence ID" value="WHY50179.1"/>
    <property type="molecule type" value="Genomic_DNA"/>
</dbReference>
<name>A0AAX3WTW7_9BACI</name>